<dbReference type="AlphaFoldDB" id="A0AAN7VHE0"/>
<evidence type="ECO:0000313" key="2">
    <source>
        <dbReference type="EMBL" id="KAK5646389.1"/>
    </source>
</evidence>
<gene>
    <name evidence="2" type="ORF">RI129_004853</name>
</gene>
<keyword evidence="3" id="KW-1185">Reference proteome</keyword>
<protein>
    <recommendedName>
        <fullName evidence="4">MD-2-related lipid-recognition domain-containing protein</fullName>
    </recommendedName>
</protein>
<sequence length="172" mass="19753">MFQNFYLGIQKSVKFHRFDNCPKHTNLPIYLDGVQIAQVGKMFYLYATITSKRDVRPSLSMVLKFERCRSRDNLDSCEPYPDMTIKNVCTISHTKGKPWSEFVEKFQPPIECPSKKGTYVCRNASFDGIALSAFPLSDCFWNVQILVYEDGIKNGTLALCFRAEGEILNVRN</sequence>
<proteinExistence type="predicted"/>
<dbReference type="Gene3D" id="2.70.220.10">
    <property type="entry name" value="Ganglioside GM2 activator"/>
    <property type="match status" value="1"/>
</dbReference>
<dbReference type="EMBL" id="JAVRBK010000003">
    <property type="protein sequence ID" value="KAK5646389.1"/>
    <property type="molecule type" value="Genomic_DNA"/>
</dbReference>
<evidence type="ECO:0008006" key="4">
    <source>
        <dbReference type="Google" id="ProtNLM"/>
    </source>
</evidence>
<evidence type="ECO:0000256" key="1">
    <source>
        <dbReference type="ARBA" id="ARBA00022729"/>
    </source>
</evidence>
<dbReference type="InterPro" id="IPR036846">
    <property type="entry name" value="GM2-AP_sf"/>
</dbReference>
<organism evidence="2 3">
    <name type="scientific">Pyrocoelia pectoralis</name>
    <dbReference type="NCBI Taxonomy" id="417401"/>
    <lineage>
        <taxon>Eukaryota</taxon>
        <taxon>Metazoa</taxon>
        <taxon>Ecdysozoa</taxon>
        <taxon>Arthropoda</taxon>
        <taxon>Hexapoda</taxon>
        <taxon>Insecta</taxon>
        <taxon>Pterygota</taxon>
        <taxon>Neoptera</taxon>
        <taxon>Endopterygota</taxon>
        <taxon>Coleoptera</taxon>
        <taxon>Polyphaga</taxon>
        <taxon>Elateriformia</taxon>
        <taxon>Elateroidea</taxon>
        <taxon>Lampyridae</taxon>
        <taxon>Lampyrinae</taxon>
        <taxon>Pyrocoelia</taxon>
    </lineage>
</organism>
<dbReference type="Proteomes" id="UP001329430">
    <property type="component" value="Chromosome 3"/>
</dbReference>
<comment type="caution">
    <text evidence="2">The sequence shown here is derived from an EMBL/GenBank/DDBJ whole genome shotgun (WGS) entry which is preliminary data.</text>
</comment>
<accession>A0AAN7VHE0</accession>
<reference evidence="2 3" key="1">
    <citation type="journal article" date="2024" name="Insects">
        <title>An Improved Chromosome-Level Genome Assembly of the Firefly Pyrocoelia pectoralis.</title>
        <authorList>
            <person name="Fu X."/>
            <person name="Meyer-Rochow V.B."/>
            <person name="Ballantyne L."/>
            <person name="Zhu X."/>
        </authorList>
    </citation>
    <scope>NUCLEOTIDE SEQUENCE [LARGE SCALE GENOMIC DNA]</scope>
    <source>
        <strain evidence="2">XCY_ONT2</strain>
    </source>
</reference>
<name>A0AAN7VHE0_9COLE</name>
<evidence type="ECO:0000313" key="3">
    <source>
        <dbReference type="Proteomes" id="UP001329430"/>
    </source>
</evidence>
<keyword evidence="1" id="KW-0732">Signal</keyword>